<dbReference type="NCBIfam" id="NF001123">
    <property type="entry name" value="PRK00139.1-1"/>
    <property type="match status" value="1"/>
</dbReference>
<accession>A0ABV4N628</accession>
<dbReference type="Gene3D" id="3.90.190.20">
    <property type="entry name" value="Mur ligase, C-terminal domain"/>
    <property type="match status" value="1"/>
</dbReference>
<gene>
    <name evidence="7 12" type="primary">murE</name>
    <name evidence="12" type="ORF">AB4566_00680</name>
</gene>
<keyword evidence="7" id="KW-0547">Nucleotide-binding</keyword>
<dbReference type="InterPro" id="IPR005761">
    <property type="entry name" value="UDP-N-AcMur-Glu-dNH2Pim_ligase"/>
</dbReference>
<comment type="cofactor">
    <cofactor evidence="7">
        <name>Mg(2+)</name>
        <dbReference type="ChEBI" id="CHEBI:18420"/>
    </cofactor>
</comment>
<dbReference type="InterPro" id="IPR035911">
    <property type="entry name" value="MurE/MurF_N"/>
</dbReference>
<dbReference type="InterPro" id="IPR004101">
    <property type="entry name" value="Mur_ligase_C"/>
</dbReference>
<keyword evidence="13" id="KW-1185">Reference proteome</keyword>
<evidence type="ECO:0000256" key="1">
    <source>
        <dbReference type="ARBA" id="ARBA00005898"/>
    </source>
</evidence>
<keyword evidence="7" id="KW-0067">ATP-binding</keyword>
<reference evidence="12 13" key="1">
    <citation type="journal article" date="2024" name="ISME J.">
        <title>Tailless and filamentous prophages are predominant in marine Vibrio.</title>
        <authorList>
            <person name="Steensen K."/>
            <person name="Seneca J."/>
            <person name="Bartlau N."/>
            <person name="Yu X.A."/>
            <person name="Hussain F.A."/>
            <person name="Polz M.F."/>
        </authorList>
    </citation>
    <scope>NUCLEOTIDE SEQUENCE [LARGE SCALE GENOMIC DNA]</scope>
    <source>
        <strain evidence="12 13">10N.222.51.A1</strain>
    </source>
</reference>
<feature type="short sequence motif" description="Meso-diaminopimelate recognition motif" evidence="7">
    <location>
        <begin position="414"/>
        <end position="417"/>
    </location>
</feature>
<feature type="domain" description="Mur ligase C-terminal" evidence="10">
    <location>
        <begin position="341"/>
        <end position="467"/>
    </location>
</feature>
<feature type="binding site" evidence="7">
    <location>
        <position position="469"/>
    </location>
    <ligand>
        <name>meso-2,6-diaminopimelate</name>
        <dbReference type="ChEBI" id="CHEBI:57791"/>
    </ligand>
</feature>
<comment type="catalytic activity">
    <reaction evidence="7">
        <text>UDP-N-acetyl-alpha-D-muramoyl-L-alanyl-D-glutamate + meso-2,6-diaminopimelate + ATP = UDP-N-acetyl-alpha-D-muramoyl-L-alanyl-gamma-D-glutamyl-meso-2,6-diaminopimelate + ADP + phosphate + H(+)</text>
        <dbReference type="Rhea" id="RHEA:23676"/>
        <dbReference type="ChEBI" id="CHEBI:15378"/>
        <dbReference type="ChEBI" id="CHEBI:30616"/>
        <dbReference type="ChEBI" id="CHEBI:43474"/>
        <dbReference type="ChEBI" id="CHEBI:57791"/>
        <dbReference type="ChEBI" id="CHEBI:83900"/>
        <dbReference type="ChEBI" id="CHEBI:83905"/>
        <dbReference type="ChEBI" id="CHEBI:456216"/>
        <dbReference type="EC" id="6.3.2.13"/>
    </reaction>
</comment>
<evidence type="ECO:0000259" key="10">
    <source>
        <dbReference type="Pfam" id="PF02875"/>
    </source>
</evidence>
<evidence type="ECO:0000256" key="2">
    <source>
        <dbReference type="ARBA" id="ARBA00022618"/>
    </source>
</evidence>
<comment type="PTM">
    <text evidence="7">Carboxylation is probably crucial for Mg(2+) binding and, consequently, for the gamma-phosphate positioning of ATP.</text>
</comment>
<comment type="caution">
    <text evidence="7">Lacks conserved residue(s) required for the propagation of feature annotation.</text>
</comment>
<evidence type="ECO:0000256" key="3">
    <source>
        <dbReference type="ARBA" id="ARBA00022960"/>
    </source>
</evidence>
<proteinExistence type="inferred from homology"/>
<evidence type="ECO:0000256" key="6">
    <source>
        <dbReference type="ARBA" id="ARBA00023316"/>
    </source>
</evidence>
<comment type="subcellular location">
    <subcellularLocation>
        <location evidence="7 8">Cytoplasm</location>
    </subcellularLocation>
</comment>
<feature type="binding site" evidence="7">
    <location>
        <position position="194"/>
    </location>
    <ligand>
        <name>UDP-N-acetyl-alpha-D-muramoyl-L-alanyl-D-glutamate</name>
        <dbReference type="ChEBI" id="CHEBI:83900"/>
    </ligand>
</feature>
<dbReference type="SUPFAM" id="SSF53244">
    <property type="entry name" value="MurD-like peptide ligases, peptide-binding domain"/>
    <property type="match status" value="1"/>
</dbReference>
<dbReference type="NCBIfam" id="NF001126">
    <property type="entry name" value="PRK00139.1-4"/>
    <property type="match status" value="1"/>
</dbReference>
<organism evidence="12 13">
    <name type="scientific">Vibrio gallaecicus</name>
    <dbReference type="NCBI Taxonomy" id="552386"/>
    <lineage>
        <taxon>Bacteria</taxon>
        <taxon>Pseudomonadati</taxon>
        <taxon>Pseudomonadota</taxon>
        <taxon>Gammaproteobacteria</taxon>
        <taxon>Vibrionales</taxon>
        <taxon>Vibrionaceae</taxon>
        <taxon>Vibrio</taxon>
    </lineage>
</organism>
<dbReference type="InterPro" id="IPR000713">
    <property type="entry name" value="Mur_ligase_N"/>
</dbReference>
<keyword evidence="7" id="KW-0963">Cytoplasm</keyword>
<keyword evidence="7 12" id="KW-0436">Ligase</keyword>
<feature type="domain" description="Mur ligase N-terminal catalytic" evidence="9">
    <location>
        <begin position="27"/>
        <end position="74"/>
    </location>
</feature>
<comment type="function">
    <text evidence="7">Catalyzes the addition of meso-diaminopimelic acid to the nucleotide precursor UDP-N-acetylmuramoyl-L-alanyl-D-glutamate (UMAG) in the biosynthesis of bacterial cell-wall peptidoglycan.</text>
</comment>
<evidence type="ECO:0000313" key="12">
    <source>
        <dbReference type="EMBL" id="MFA0566781.1"/>
    </source>
</evidence>
<keyword evidence="3 7" id="KW-0133">Cell shape</keyword>
<dbReference type="NCBIfam" id="NF001124">
    <property type="entry name" value="PRK00139.1-2"/>
    <property type="match status" value="1"/>
</dbReference>
<dbReference type="Proteomes" id="UP001570417">
    <property type="component" value="Unassembled WGS sequence"/>
</dbReference>
<dbReference type="Pfam" id="PF02875">
    <property type="entry name" value="Mur_ligase_C"/>
    <property type="match status" value="1"/>
</dbReference>
<keyword evidence="2 7" id="KW-0132">Cell division</keyword>
<dbReference type="NCBIfam" id="TIGR01085">
    <property type="entry name" value="murE"/>
    <property type="match status" value="1"/>
</dbReference>
<evidence type="ECO:0000259" key="9">
    <source>
        <dbReference type="Pfam" id="PF01225"/>
    </source>
</evidence>
<dbReference type="EMBL" id="JBFRUW010000001">
    <property type="protein sequence ID" value="MFA0566781.1"/>
    <property type="molecule type" value="Genomic_DNA"/>
</dbReference>
<dbReference type="Pfam" id="PF01225">
    <property type="entry name" value="Mur_ligase"/>
    <property type="match status" value="1"/>
</dbReference>
<keyword evidence="6 7" id="KW-0961">Cell wall biogenesis/degradation</keyword>
<feature type="binding site" evidence="7">
    <location>
        <position position="34"/>
    </location>
    <ligand>
        <name>UDP-N-acetyl-alpha-D-muramoyl-L-alanyl-D-glutamate</name>
        <dbReference type="ChEBI" id="CHEBI:83900"/>
    </ligand>
</feature>
<dbReference type="Pfam" id="PF08245">
    <property type="entry name" value="Mur_ligase_M"/>
    <property type="match status" value="1"/>
</dbReference>
<dbReference type="InterPro" id="IPR036565">
    <property type="entry name" value="Mur-like_cat_sf"/>
</dbReference>
<keyword evidence="4 7" id="KW-0573">Peptidoglycan synthesis</keyword>
<evidence type="ECO:0000259" key="11">
    <source>
        <dbReference type="Pfam" id="PF08245"/>
    </source>
</evidence>
<comment type="caution">
    <text evidence="12">The sequence shown here is derived from an EMBL/GenBank/DDBJ whole genome shotgun (WGS) entry which is preliminary data.</text>
</comment>
<dbReference type="PANTHER" id="PTHR23135">
    <property type="entry name" value="MUR LIGASE FAMILY MEMBER"/>
    <property type="match status" value="1"/>
</dbReference>
<feature type="binding site" evidence="7">
    <location>
        <position position="188"/>
    </location>
    <ligand>
        <name>UDP-N-acetyl-alpha-D-muramoyl-L-alanyl-D-glutamate</name>
        <dbReference type="ChEBI" id="CHEBI:83900"/>
    </ligand>
</feature>
<keyword evidence="5 7" id="KW-0131">Cell cycle</keyword>
<feature type="binding site" evidence="7">
    <location>
        <begin position="161"/>
        <end position="162"/>
    </location>
    <ligand>
        <name>UDP-N-acetyl-alpha-D-muramoyl-L-alanyl-D-glutamate</name>
        <dbReference type="ChEBI" id="CHEBI:83900"/>
    </ligand>
</feature>
<evidence type="ECO:0000256" key="7">
    <source>
        <dbReference type="HAMAP-Rule" id="MF_00208"/>
    </source>
</evidence>
<evidence type="ECO:0000256" key="4">
    <source>
        <dbReference type="ARBA" id="ARBA00022984"/>
    </source>
</evidence>
<name>A0ABV4N628_9VIBR</name>
<dbReference type="InterPro" id="IPR013221">
    <property type="entry name" value="Mur_ligase_cen"/>
</dbReference>
<evidence type="ECO:0000256" key="5">
    <source>
        <dbReference type="ARBA" id="ARBA00023306"/>
    </source>
</evidence>
<feature type="binding site" evidence="7">
    <location>
        <begin position="414"/>
        <end position="417"/>
    </location>
    <ligand>
        <name>meso-2,6-diaminopimelate</name>
        <dbReference type="ChEBI" id="CHEBI:57791"/>
    </ligand>
</feature>
<dbReference type="PANTHER" id="PTHR23135:SF4">
    <property type="entry name" value="UDP-N-ACETYLMURAMOYL-L-ALANYL-D-GLUTAMATE--2,6-DIAMINOPIMELATE LIGASE MURE HOMOLOG, CHLOROPLASTIC"/>
    <property type="match status" value="1"/>
</dbReference>
<sequence length="495" mass="53402">MSNLLSLSSLLSPWGDFNSSQLDAIPVKSLELDSRKVSSGDLFVAVIGHAVDGRQFIPTAIEQGAAAVIAQACDEHLHGSVDVVGEIPVVYIDDLNQSLSKLAGRLYSSENMRLIGITGTNGKTTISQLITQWLDLIGQRSAVMGTTGNGFLDDLKTAANTTGSAIEIQKTLSELAKQDAAYAAMEISSHGLVQGRVKALTFSAAVFTNLSRDHLDYHGTMEEYALAKQSLFTQHKCQASIINIDDPVGYSWMEDLPNAVAVSLKPIADFDKGIWATKVVYAETGIKLSFDGCYGQGHLSVPLIGQFNASNVLVAFATLLSLGIDKQALIDTASKLQPVIGRMELFQVPDKAKVVVDYAHTPDALEKALSALRVHCSGQLWVIFGCGGDRDIGKRPMMAETAEKFADKLILSDDNPRSEDPRLIVKDMLAGLNKADEAFVEHDRYEAAKLALAHASANDIILLAGKGHEDYQVLKNETVHYSDRESATELLGISL</sequence>
<feature type="binding site" evidence="7">
    <location>
        <begin position="119"/>
        <end position="125"/>
    </location>
    <ligand>
        <name>ATP</name>
        <dbReference type="ChEBI" id="CHEBI:30616"/>
    </ligand>
</feature>
<dbReference type="HAMAP" id="MF_00208">
    <property type="entry name" value="MurE"/>
    <property type="match status" value="1"/>
</dbReference>
<feature type="modified residue" description="N6-carboxylysine" evidence="7">
    <location>
        <position position="228"/>
    </location>
</feature>
<feature type="binding site" evidence="7">
    <location>
        <position position="196"/>
    </location>
    <ligand>
        <name>UDP-N-acetyl-alpha-D-muramoyl-L-alanyl-D-glutamate</name>
        <dbReference type="ChEBI" id="CHEBI:83900"/>
    </ligand>
</feature>
<evidence type="ECO:0000256" key="8">
    <source>
        <dbReference type="RuleBase" id="RU004135"/>
    </source>
</evidence>
<dbReference type="Gene3D" id="3.40.1390.10">
    <property type="entry name" value="MurE/MurF, N-terminal domain"/>
    <property type="match status" value="1"/>
</dbReference>
<feature type="binding site" evidence="7">
    <location>
        <position position="160"/>
    </location>
    <ligand>
        <name>UDP-N-acetyl-alpha-D-muramoyl-L-alanyl-D-glutamate</name>
        <dbReference type="ChEBI" id="CHEBI:83900"/>
    </ligand>
</feature>
<dbReference type="InterPro" id="IPR036615">
    <property type="entry name" value="Mur_ligase_C_dom_sf"/>
</dbReference>
<dbReference type="RefSeq" id="WP_372264441.1">
    <property type="nucleotide sequence ID" value="NZ_JBFRUW010000001.1"/>
</dbReference>
<feature type="binding site" evidence="7">
    <location>
        <position position="465"/>
    </location>
    <ligand>
        <name>meso-2,6-diaminopimelate</name>
        <dbReference type="ChEBI" id="CHEBI:57791"/>
    </ligand>
</feature>
<evidence type="ECO:0000313" key="13">
    <source>
        <dbReference type="Proteomes" id="UP001570417"/>
    </source>
</evidence>
<feature type="binding site" evidence="7">
    <location>
        <position position="32"/>
    </location>
    <ligand>
        <name>UDP-N-acetyl-alpha-D-muramoyl-L-alanyl-D-glutamate</name>
        <dbReference type="ChEBI" id="CHEBI:83900"/>
    </ligand>
</feature>
<keyword evidence="7" id="KW-0460">Magnesium</keyword>
<dbReference type="SUPFAM" id="SSF53623">
    <property type="entry name" value="MurD-like peptide ligases, catalytic domain"/>
    <property type="match status" value="1"/>
</dbReference>
<comment type="pathway">
    <text evidence="7 8">Cell wall biogenesis; peptidoglycan biosynthesis.</text>
</comment>
<dbReference type="GO" id="GO:0008765">
    <property type="term" value="F:UDP-N-acetylmuramoylalanyl-D-glutamate-2,6-diaminopimelate ligase activity"/>
    <property type="evidence" value="ECO:0007669"/>
    <property type="project" value="UniProtKB-EC"/>
</dbReference>
<dbReference type="EC" id="6.3.2.13" evidence="7"/>
<protein>
    <recommendedName>
        <fullName evidence="7">UDP-N-acetylmuramoyl-L-alanyl-D-glutamate--2,6-diaminopimelate ligase</fullName>
        <ecNumber evidence="7">6.3.2.13</ecNumber>
    </recommendedName>
    <alternativeName>
        <fullName evidence="7">Meso-A2pm-adding enzyme</fullName>
    </alternativeName>
    <alternativeName>
        <fullName evidence="7">Meso-diaminopimelate-adding enzyme</fullName>
    </alternativeName>
    <alternativeName>
        <fullName evidence="7">UDP-MurNAc-L-Ala-D-Glu:meso-diaminopimelate ligase</fullName>
    </alternativeName>
    <alternativeName>
        <fullName evidence="7">UDP-MurNAc-tripeptide synthetase</fullName>
    </alternativeName>
    <alternativeName>
        <fullName evidence="7">UDP-N-acetylmuramyl-tripeptide synthetase</fullName>
    </alternativeName>
</protein>
<feature type="binding site" evidence="7">
    <location>
        <position position="390"/>
    </location>
    <ligand>
        <name>meso-2,6-diaminopimelate</name>
        <dbReference type="ChEBI" id="CHEBI:57791"/>
    </ligand>
</feature>
<comment type="similarity">
    <text evidence="1 7">Belongs to the MurCDEF family. MurE subfamily.</text>
</comment>
<dbReference type="SUPFAM" id="SSF63418">
    <property type="entry name" value="MurE/MurF N-terminal domain"/>
    <property type="match status" value="1"/>
</dbReference>
<feature type="domain" description="Mur ligase central" evidence="11">
    <location>
        <begin position="117"/>
        <end position="318"/>
    </location>
</feature>
<dbReference type="Gene3D" id="3.40.1190.10">
    <property type="entry name" value="Mur-like, catalytic domain"/>
    <property type="match status" value="1"/>
</dbReference>